<comment type="similarity">
    <text evidence="2">Belongs to the NAD(P)-dependent epimerase/dehydratase family. Dihydroflavonol-4-reductase subfamily.</text>
</comment>
<feature type="domain" description="NAD-dependent epimerase/dehydratase" evidence="4">
    <location>
        <begin position="14"/>
        <end position="267"/>
    </location>
</feature>
<evidence type="ECO:0000313" key="5">
    <source>
        <dbReference type="EMBL" id="CDZ96967.1"/>
    </source>
</evidence>
<evidence type="ECO:0000256" key="1">
    <source>
        <dbReference type="ARBA" id="ARBA00023002"/>
    </source>
</evidence>
<evidence type="ECO:0000259" key="4">
    <source>
        <dbReference type="Pfam" id="PF01370"/>
    </source>
</evidence>
<dbReference type="InterPro" id="IPR036291">
    <property type="entry name" value="NAD(P)-bd_dom_sf"/>
</dbReference>
<protein>
    <submittedName>
        <fullName evidence="5">D-lactaldehyde dehydrogenase</fullName>
    </submittedName>
</protein>
<dbReference type="AlphaFoldDB" id="A0A0F7SJ12"/>
<dbReference type="CDD" id="cd05227">
    <property type="entry name" value="AR_SDR_e"/>
    <property type="match status" value="1"/>
</dbReference>
<dbReference type="GO" id="GO:0016616">
    <property type="term" value="F:oxidoreductase activity, acting on the CH-OH group of donors, NAD or NADP as acceptor"/>
    <property type="evidence" value="ECO:0007669"/>
    <property type="project" value="TreeGrafter"/>
</dbReference>
<reference evidence="5" key="1">
    <citation type="submission" date="2014-08" db="EMBL/GenBank/DDBJ databases">
        <authorList>
            <person name="Sharma Rahul"/>
            <person name="Thines Marco"/>
        </authorList>
    </citation>
    <scope>NUCLEOTIDE SEQUENCE</scope>
</reference>
<dbReference type="InterPro" id="IPR050425">
    <property type="entry name" value="NAD(P)_dehydrat-like"/>
</dbReference>
<keyword evidence="1" id="KW-0560">Oxidoreductase</keyword>
<proteinExistence type="inferred from homology"/>
<name>A0A0F7SJ12_PHARH</name>
<evidence type="ECO:0000256" key="2">
    <source>
        <dbReference type="ARBA" id="ARBA00023445"/>
    </source>
</evidence>
<accession>A0A0F7SJ12</accession>
<dbReference type="PANTHER" id="PTHR10366:SF564">
    <property type="entry name" value="STEROL-4-ALPHA-CARBOXYLATE 3-DEHYDROGENASE, DECARBOXYLATING"/>
    <property type="match status" value="1"/>
</dbReference>
<dbReference type="FunFam" id="3.40.50.720:FF:000191">
    <property type="entry name" value="Methylglyoxal reductase (NADPH-dependent)"/>
    <property type="match status" value="1"/>
</dbReference>
<dbReference type="PANTHER" id="PTHR10366">
    <property type="entry name" value="NAD DEPENDENT EPIMERASE/DEHYDRATASE"/>
    <property type="match status" value="1"/>
</dbReference>
<organism evidence="5">
    <name type="scientific">Phaffia rhodozyma</name>
    <name type="common">Yeast</name>
    <name type="synonym">Xanthophyllomyces dendrorhous</name>
    <dbReference type="NCBI Taxonomy" id="264483"/>
    <lineage>
        <taxon>Eukaryota</taxon>
        <taxon>Fungi</taxon>
        <taxon>Dikarya</taxon>
        <taxon>Basidiomycota</taxon>
        <taxon>Agaricomycotina</taxon>
        <taxon>Tremellomycetes</taxon>
        <taxon>Cystofilobasidiales</taxon>
        <taxon>Mrakiaceae</taxon>
        <taxon>Phaffia</taxon>
    </lineage>
</organism>
<dbReference type="EMBL" id="LN483167">
    <property type="protein sequence ID" value="CDZ96967.1"/>
    <property type="molecule type" value="Genomic_DNA"/>
</dbReference>
<dbReference type="SUPFAM" id="SSF51735">
    <property type="entry name" value="NAD(P)-binding Rossmann-fold domains"/>
    <property type="match status" value="1"/>
</dbReference>
<evidence type="ECO:0000256" key="3">
    <source>
        <dbReference type="SAM" id="MobiDB-lite"/>
    </source>
</evidence>
<dbReference type="Gene3D" id="3.40.50.720">
    <property type="entry name" value="NAD(P)-binding Rossmann-like Domain"/>
    <property type="match status" value="1"/>
</dbReference>
<dbReference type="InterPro" id="IPR001509">
    <property type="entry name" value="Epimerase_deHydtase"/>
</dbReference>
<dbReference type="Pfam" id="PF01370">
    <property type="entry name" value="Epimerase"/>
    <property type="match status" value="1"/>
</dbReference>
<feature type="region of interest" description="Disordered" evidence="3">
    <location>
        <begin position="291"/>
        <end position="310"/>
    </location>
</feature>
<sequence length="346" mass="36875">MSNSVPELAKGSKVLVSGASGFIAVHVVDELLKDGFEVVGTVRSAAKGDYLKDLFKGKPFSYVIVEDIGKDGAFDEAVKGVQGVAHTASPFHLKADDPEELIRPAVDGTIGILKSITKNGSDVKRVVVTSSVAAVAGDKTAPYTYTEDDWNDVSIKIVEEKGKDADGGHKYRASKTLAEKAAWDYSKENNVSYGLSTINPPFVFGPILHQVDKPESLNTSVANFYGILKGSKKEEDLPGPFGNWIDVREVALAHVKALTVPEAVGERFIISAGPFCIQDLTESILSIAPDTPGVPKGKPGAAKETTDPSKMTVCSGAKAGKILGIKYRSIEDSAKDMYDSLKAKGW</sequence>